<reference evidence="2" key="1">
    <citation type="submission" date="2016-04" db="EMBL/GenBank/DDBJ databases">
        <authorList>
            <person name="Nguyen H.D."/>
            <person name="Kesanakurti P."/>
            <person name="Cullis J."/>
            <person name="Levesque C.A."/>
            <person name="Hambleton S."/>
        </authorList>
    </citation>
    <scope>NUCLEOTIDE SEQUENCE</scope>
    <source>
        <strain evidence="2">DAOMC 238032</strain>
    </source>
</reference>
<proteinExistence type="predicted"/>
<dbReference type="PANTHER" id="PTHR12436">
    <property type="entry name" value="80 KDA MCM3-ASSOCIATED PROTEIN"/>
    <property type="match status" value="1"/>
</dbReference>
<dbReference type="Pfam" id="PF03399">
    <property type="entry name" value="SAC3_GANP"/>
    <property type="match status" value="1"/>
</dbReference>
<comment type="caution">
    <text evidence="2">The sequence shown here is derived from an EMBL/GenBank/DDBJ whole genome shotgun (WGS) entry which is preliminary data.</text>
</comment>
<dbReference type="EMBL" id="LWDD02000031">
    <property type="protein sequence ID" value="KAE8265072.1"/>
    <property type="molecule type" value="Genomic_DNA"/>
</dbReference>
<dbReference type="AlphaFoldDB" id="A0A177UV41"/>
<evidence type="ECO:0000313" key="3">
    <source>
        <dbReference type="Proteomes" id="UP000077671"/>
    </source>
</evidence>
<gene>
    <name evidence="2" type="ORF">A4X03_0g508</name>
</gene>
<evidence type="ECO:0000256" key="1">
    <source>
        <dbReference type="SAM" id="MobiDB-lite"/>
    </source>
</evidence>
<feature type="compositionally biased region" description="Gly residues" evidence="1">
    <location>
        <begin position="154"/>
        <end position="168"/>
    </location>
</feature>
<protein>
    <submittedName>
        <fullName evidence="2">Uncharacterized protein</fullName>
    </submittedName>
</protein>
<dbReference type="Gene3D" id="1.25.40.990">
    <property type="match status" value="1"/>
</dbReference>
<reference evidence="2" key="2">
    <citation type="journal article" date="2019" name="IMA Fungus">
        <title>Genome sequencing and comparison of five Tilletia species to identify candidate genes for the detection of regulated species infecting wheat.</title>
        <authorList>
            <person name="Nguyen H.D.T."/>
            <person name="Sultana T."/>
            <person name="Kesanakurti P."/>
            <person name="Hambleton S."/>
        </authorList>
    </citation>
    <scope>NUCLEOTIDE SEQUENCE</scope>
    <source>
        <strain evidence="2">DAOMC 238032</strain>
    </source>
</reference>
<dbReference type="InterPro" id="IPR000717">
    <property type="entry name" value="PCI_dom"/>
</dbReference>
<sequence length="526" mass="57991">MSDAGGPSWPPALKEFANRVFAAATPSNRQAVENELREVIFHAFSNNTIHSTDWSAVQLQSLQNAAKPKKQLKKRPLHEMIVDAAAPSAASSSSQGYLSSPAKGGVPTPAAAYMAMSEEESKREKRARRFEKEQEAFHTALGPESSSSSSFGPGLAGRLGGGGGGGGFAEPYMANGWSGSPQGQQRNKKNRNNAKESAASLASLPKSFARSTSALMPLIDADVADPNVIDWDSSTIVGTSQTLEKPYLRLTSAPDPRTVRPLSTLRLTLDLLTSKWRDEADYNFICDQFKSMRQDLTVQRIKNDFTVKVYEIHARIALEKGDLGEYNQCQSQLRTLYAYNIKGSEMEFLAYRILYLLHTRNQREVNSLMTELKPAARKDPAVSHALSVRLALATGNYHSFFQLYLNAPNMNAYIMDHFIERERVNALVIMAKSFRPSVPLSLIVSEFAFTDPPECHTFLDSLSAATYIEPTPAELAAAAAASKTKKRGKQAFEMPLEARKWDAKASLPFLLTALDRYKKVDIKGQI</sequence>
<dbReference type="GO" id="GO:0005634">
    <property type="term" value="C:nucleus"/>
    <property type="evidence" value="ECO:0007669"/>
    <property type="project" value="TreeGrafter"/>
</dbReference>
<dbReference type="Proteomes" id="UP000077671">
    <property type="component" value="Unassembled WGS sequence"/>
</dbReference>
<dbReference type="InterPro" id="IPR005062">
    <property type="entry name" value="SAC3/GANP/THP3_conserved"/>
</dbReference>
<organism evidence="2 3">
    <name type="scientific">Tilletia caries</name>
    <name type="common">wheat bunt fungus</name>
    <dbReference type="NCBI Taxonomy" id="13290"/>
    <lineage>
        <taxon>Eukaryota</taxon>
        <taxon>Fungi</taxon>
        <taxon>Dikarya</taxon>
        <taxon>Basidiomycota</taxon>
        <taxon>Ustilaginomycotina</taxon>
        <taxon>Exobasidiomycetes</taxon>
        <taxon>Tilletiales</taxon>
        <taxon>Tilletiaceae</taxon>
        <taxon>Tilletia</taxon>
    </lineage>
</organism>
<accession>A0A177UV41</accession>
<dbReference type="InterPro" id="IPR045107">
    <property type="entry name" value="SAC3/GANP/THP3"/>
</dbReference>
<name>A0A177UV41_9BASI</name>
<dbReference type="PANTHER" id="PTHR12436:SF4">
    <property type="entry name" value="LEUKOCYTE RECEPTOR CLUSTER MEMBER 8"/>
    <property type="match status" value="1"/>
</dbReference>
<evidence type="ECO:0000313" key="2">
    <source>
        <dbReference type="EMBL" id="KAE8265072.1"/>
    </source>
</evidence>
<feature type="region of interest" description="Disordered" evidence="1">
    <location>
        <begin position="114"/>
        <end position="200"/>
    </location>
</feature>
<dbReference type="PROSITE" id="PS50250">
    <property type="entry name" value="PCI"/>
    <property type="match status" value="1"/>
</dbReference>